<dbReference type="PANTHER" id="PTHR11552">
    <property type="entry name" value="GLUCOSE-METHANOL-CHOLINE GMC OXIDOREDUCTASE"/>
    <property type="match status" value="1"/>
</dbReference>
<dbReference type="EMBL" id="JOWA01000165">
    <property type="protein sequence ID" value="KEZ38981.1"/>
    <property type="molecule type" value="Genomic_DNA"/>
</dbReference>
<evidence type="ECO:0000256" key="1">
    <source>
        <dbReference type="ARBA" id="ARBA00010790"/>
    </source>
</evidence>
<dbReference type="OMA" id="IYAGWPR"/>
<dbReference type="KEGG" id="sapo:SAPIO_CDS10335"/>
<protein>
    <submittedName>
        <fullName evidence="6">Podospora anserina S mat+ genomic DNA chromosome 4, supercontig 4</fullName>
    </submittedName>
</protein>
<dbReference type="GO" id="GO:0016614">
    <property type="term" value="F:oxidoreductase activity, acting on CH-OH group of donors"/>
    <property type="evidence" value="ECO:0007669"/>
    <property type="project" value="InterPro"/>
</dbReference>
<dbReference type="GO" id="GO:0050660">
    <property type="term" value="F:flavin adenine dinucleotide binding"/>
    <property type="evidence" value="ECO:0007669"/>
    <property type="project" value="InterPro"/>
</dbReference>
<dbReference type="RefSeq" id="XP_016638780.1">
    <property type="nucleotide sequence ID" value="XM_016783940.1"/>
</dbReference>
<dbReference type="SUPFAM" id="SSF54373">
    <property type="entry name" value="FAD-linked reductases, C-terminal domain"/>
    <property type="match status" value="1"/>
</dbReference>
<keyword evidence="2" id="KW-0285">Flavoprotein</keyword>
<dbReference type="Gene3D" id="3.50.50.60">
    <property type="entry name" value="FAD/NAD(P)-binding domain"/>
    <property type="match status" value="1"/>
</dbReference>
<gene>
    <name evidence="6" type="ORF">SAPIO_CDS10335</name>
</gene>
<dbReference type="InterPro" id="IPR000172">
    <property type="entry name" value="GMC_OxRdtase_N"/>
</dbReference>
<organism evidence="6 7">
    <name type="scientific">Pseudallescheria apiosperma</name>
    <name type="common">Scedosporium apiospermum</name>
    <dbReference type="NCBI Taxonomy" id="563466"/>
    <lineage>
        <taxon>Eukaryota</taxon>
        <taxon>Fungi</taxon>
        <taxon>Dikarya</taxon>
        <taxon>Ascomycota</taxon>
        <taxon>Pezizomycotina</taxon>
        <taxon>Sordariomycetes</taxon>
        <taxon>Hypocreomycetidae</taxon>
        <taxon>Microascales</taxon>
        <taxon>Microascaceae</taxon>
        <taxon>Scedosporium</taxon>
    </lineage>
</organism>
<dbReference type="Pfam" id="PF00732">
    <property type="entry name" value="GMC_oxred_N"/>
    <property type="match status" value="1"/>
</dbReference>
<dbReference type="Gene3D" id="3.30.560.10">
    <property type="entry name" value="Glucose Oxidase, domain 3"/>
    <property type="match status" value="1"/>
</dbReference>
<feature type="signal peptide" evidence="4">
    <location>
        <begin position="1"/>
        <end position="22"/>
    </location>
</feature>
<dbReference type="InterPro" id="IPR012132">
    <property type="entry name" value="GMC_OxRdtase"/>
</dbReference>
<dbReference type="VEuPathDB" id="FungiDB:SAPIO_CDS10335"/>
<dbReference type="Proteomes" id="UP000028545">
    <property type="component" value="Unassembled WGS sequence"/>
</dbReference>
<keyword evidence="7" id="KW-1185">Reference proteome</keyword>
<proteinExistence type="inferred from homology"/>
<comment type="caution">
    <text evidence="6">The sequence shown here is derived from an EMBL/GenBank/DDBJ whole genome shotgun (WGS) entry which is preliminary data.</text>
</comment>
<dbReference type="GeneID" id="27719521"/>
<accession>A0A084FV69</accession>
<dbReference type="SUPFAM" id="SSF51905">
    <property type="entry name" value="FAD/NAD(P)-binding domain"/>
    <property type="match status" value="1"/>
</dbReference>
<evidence type="ECO:0000313" key="6">
    <source>
        <dbReference type="EMBL" id="KEZ38981.1"/>
    </source>
</evidence>
<dbReference type="GO" id="GO:0044550">
    <property type="term" value="P:secondary metabolite biosynthetic process"/>
    <property type="evidence" value="ECO:0007669"/>
    <property type="project" value="TreeGrafter"/>
</dbReference>
<dbReference type="PROSITE" id="PS00624">
    <property type="entry name" value="GMC_OXRED_2"/>
    <property type="match status" value="1"/>
</dbReference>
<comment type="cofactor">
    <cofactor evidence="2">
        <name>FAD</name>
        <dbReference type="ChEBI" id="CHEBI:57692"/>
    </cofactor>
</comment>
<evidence type="ECO:0000259" key="5">
    <source>
        <dbReference type="PROSITE" id="PS00624"/>
    </source>
</evidence>
<dbReference type="InterPro" id="IPR036188">
    <property type="entry name" value="FAD/NAD-bd_sf"/>
</dbReference>
<feature type="chain" id="PRO_5001775001" evidence="4">
    <location>
        <begin position="23"/>
        <end position="659"/>
    </location>
</feature>
<evidence type="ECO:0000256" key="3">
    <source>
        <dbReference type="SAM" id="MobiDB-lite"/>
    </source>
</evidence>
<dbReference type="OrthoDB" id="269227at2759"/>
<dbReference type="AlphaFoldDB" id="A0A084FV69"/>
<evidence type="ECO:0000256" key="4">
    <source>
        <dbReference type="SAM" id="SignalP"/>
    </source>
</evidence>
<keyword evidence="4" id="KW-0732">Signal</keyword>
<keyword evidence="2" id="KW-0274">FAD</keyword>
<comment type="similarity">
    <text evidence="1">Belongs to the GMC oxidoreductase family.</text>
</comment>
<dbReference type="Pfam" id="PF05199">
    <property type="entry name" value="GMC_oxred_C"/>
    <property type="match status" value="1"/>
</dbReference>
<dbReference type="HOGENOM" id="CLU_002865_6_1_1"/>
<feature type="compositionally biased region" description="Acidic residues" evidence="3">
    <location>
        <begin position="632"/>
        <end position="659"/>
    </location>
</feature>
<dbReference type="PANTHER" id="PTHR11552:SF115">
    <property type="entry name" value="DEHYDROGENASE XPTC-RELATED"/>
    <property type="match status" value="1"/>
</dbReference>
<feature type="binding site" evidence="2">
    <location>
        <position position="271"/>
    </location>
    <ligand>
        <name>FAD</name>
        <dbReference type="ChEBI" id="CHEBI:57692"/>
    </ligand>
</feature>
<feature type="domain" description="Glucose-methanol-choline oxidoreductase N-terminal" evidence="5">
    <location>
        <begin position="310"/>
        <end position="324"/>
    </location>
</feature>
<dbReference type="PIRSF" id="PIRSF000137">
    <property type="entry name" value="Alcohol_oxidase"/>
    <property type="match status" value="1"/>
</dbReference>
<feature type="binding site" evidence="2">
    <location>
        <position position="121"/>
    </location>
    <ligand>
        <name>FAD</name>
        <dbReference type="ChEBI" id="CHEBI:57692"/>
    </ligand>
</feature>
<name>A0A084FV69_PSEDA</name>
<feature type="region of interest" description="Disordered" evidence="3">
    <location>
        <begin position="624"/>
        <end position="659"/>
    </location>
</feature>
<evidence type="ECO:0000313" key="7">
    <source>
        <dbReference type="Proteomes" id="UP000028545"/>
    </source>
</evidence>
<sequence>MGRSLFGSVAIVLALAIPLGTAAPRGLHKARVLKESGELEDAYDYIIVGAGTAGLTIADRLTEDEDVTVLVVEYGPLSESPKIATVQGGFSGMDSEFMFPTQSVPQVNLGHRRTAVLAGKVVGGSSAVNAMMTIRGSAGDYNRWGNFFGEDSEWSWDGLFPYFKKALTFVPPNEDVAAESDIIYDTSYWGDTSGVITSWPSFQYPGTAAQVEAWKVMPGVNFTPDSGSGQTGVFWYPQFMDPKLGERSYARTGHYSNLERSNYHLVTNSKVIRVELDDGAATGVSFRPGDDPEGGITTISAKKEIILSAGAVHTPQVMQLSGLGPKDVLEEAGIETIVELPGVGKNFQDHPMITARFTLRNFDFSPSSNDLFANSEFRNWANEVWEANKTGPFSIATGNVAAWLPFPVISERYEEVATLLEEQDHAAYLPEGADDTVAAGYAAQMKSYAEALRSNHTAFYNLVFTAGPSNGILVDLHPLSRGTINVDPKNPEGNEPIVDYRALSNPLDAVIMADILRYTRKFYMENSVNAEYDPTESQPGARVQTDEEMASYLQQTLSPTEYHPAGTCAMMPLELGGVVDEQLRVYGVKNLRIADASIIPTLPGANTCQTVYAIAEKAADLIKAGASRGDSDETEEPEAEVEEPEPEEPEEPEEPASED</sequence>
<reference evidence="6 7" key="1">
    <citation type="journal article" date="2014" name="Genome Announc.">
        <title>Draft genome sequence of the pathogenic fungus Scedosporium apiospermum.</title>
        <authorList>
            <person name="Vandeputte P."/>
            <person name="Ghamrawi S."/>
            <person name="Rechenmann M."/>
            <person name="Iltis A."/>
            <person name="Giraud S."/>
            <person name="Fleury M."/>
            <person name="Thornton C."/>
            <person name="Delhaes L."/>
            <person name="Meyer W."/>
            <person name="Papon N."/>
            <person name="Bouchara J.P."/>
        </authorList>
    </citation>
    <scope>NUCLEOTIDE SEQUENCE [LARGE SCALE GENOMIC DNA]</scope>
    <source>
        <strain evidence="6 7">IHEM 14462</strain>
    </source>
</reference>
<evidence type="ECO:0000256" key="2">
    <source>
        <dbReference type="PIRSR" id="PIRSR000137-2"/>
    </source>
</evidence>
<dbReference type="InterPro" id="IPR007867">
    <property type="entry name" value="GMC_OxRtase_C"/>
</dbReference>